<keyword evidence="20" id="KW-1185">Reference proteome</keyword>
<feature type="binding site" evidence="16">
    <location>
        <begin position="113"/>
        <end position="114"/>
    </location>
    <ligand>
        <name>S-adenosyl-L-methionine</name>
        <dbReference type="ChEBI" id="CHEBI:59789"/>
        <label>2</label>
    </ligand>
</feature>
<dbReference type="Pfam" id="PF04055">
    <property type="entry name" value="Radical_SAM"/>
    <property type="match status" value="1"/>
</dbReference>
<dbReference type="SMART" id="SM00729">
    <property type="entry name" value="Elp3"/>
    <property type="match status" value="1"/>
</dbReference>
<evidence type="ECO:0000256" key="7">
    <source>
        <dbReference type="ARBA" id="ARBA00022691"/>
    </source>
</evidence>
<keyword evidence="8 15" id="KW-0479">Metal-binding</keyword>
<dbReference type="SFLD" id="SFLDG01082">
    <property type="entry name" value="B12-binding_domain_containing"/>
    <property type="match status" value="1"/>
</dbReference>
<evidence type="ECO:0000256" key="15">
    <source>
        <dbReference type="PIRNR" id="PIRNR000167"/>
    </source>
</evidence>
<evidence type="ECO:0000259" key="18">
    <source>
        <dbReference type="PROSITE" id="PS51918"/>
    </source>
</evidence>
<dbReference type="PIRSF" id="PIRSF000167">
    <property type="entry name" value="HemN"/>
    <property type="match status" value="1"/>
</dbReference>
<feature type="binding site" evidence="17">
    <location>
        <position position="65"/>
    </location>
    <ligand>
        <name>[4Fe-4S] cluster</name>
        <dbReference type="ChEBI" id="CHEBI:49883"/>
        <note>4Fe-4S-S-AdoMet</note>
    </ligand>
</feature>
<dbReference type="PROSITE" id="PS51918">
    <property type="entry name" value="RADICAL_SAM"/>
    <property type="match status" value="1"/>
</dbReference>
<dbReference type="InterPro" id="IPR023404">
    <property type="entry name" value="rSAM_horseshoe"/>
</dbReference>
<keyword evidence="9 15" id="KW-0560">Oxidoreductase</keyword>
<dbReference type="GO" id="GO:0051989">
    <property type="term" value="F:coproporphyrinogen dehydrogenase activity"/>
    <property type="evidence" value="ECO:0007669"/>
    <property type="project" value="UniProtKB-EC"/>
</dbReference>
<dbReference type="GO" id="GO:0006782">
    <property type="term" value="P:protoporphyrinogen IX biosynthetic process"/>
    <property type="evidence" value="ECO:0007669"/>
    <property type="project" value="UniProtKB-UniPathway"/>
</dbReference>
<dbReference type="EMBL" id="OBEN01000001">
    <property type="protein sequence ID" value="SNZ11027.1"/>
    <property type="molecule type" value="Genomic_DNA"/>
</dbReference>
<evidence type="ECO:0000256" key="5">
    <source>
        <dbReference type="ARBA" id="ARBA00022485"/>
    </source>
</evidence>
<accession>A0A285NPY0</accession>
<evidence type="ECO:0000256" key="9">
    <source>
        <dbReference type="ARBA" id="ARBA00023002"/>
    </source>
</evidence>
<feature type="binding site" evidence="16">
    <location>
        <position position="55"/>
    </location>
    <ligand>
        <name>S-adenosyl-L-methionine</name>
        <dbReference type="ChEBI" id="CHEBI:59789"/>
        <label>1</label>
    </ligand>
</feature>
<feature type="binding site" evidence="17">
    <location>
        <position position="61"/>
    </location>
    <ligand>
        <name>[4Fe-4S] cluster</name>
        <dbReference type="ChEBI" id="CHEBI:49883"/>
        <note>4Fe-4S-S-AdoMet</note>
    </ligand>
</feature>
<keyword evidence="6 15" id="KW-0963">Cytoplasm</keyword>
<dbReference type="EC" id="1.3.98.3" evidence="15"/>
<feature type="domain" description="Radical SAM core" evidence="18">
    <location>
        <begin position="46"/>
        <end position="280"/>
    </location>
</feature>
<evidence type="ECO:0000313" key="20">
    <source>
        <dbReference type="Proteomes" id="UP000218627"/>
    </source>
</evidence>
<keyword evidence="5 15" id="KW-0004">4Fe-4S</keyword>
<evidence type="ECO:0000313" key="19">
    <source>
        <dbReference type="EMBL" id="SNZ11027.1"/>
    </source>
</evidence>
<dbReference type="RefSeq" id="WP_096600022.1">
    <property type="nucleotide sequence ID" value="NZ_OBEN01000001.1"/>
</dbReference>
<organism evidence="19 20">
    <name type="scientific">Hydrogenobacter hydrogenophilus</name>
    <dbReference type="NCBI Taxonomy" id="35835"/>
    <lineage>
        <taxon>Bacteria</taxon>
        <taxon>Pseudomonadati</taxon>
        <taxon>Aquificota</taxon>
        <taxon>Aquificia</taxon>
        <taxon>Aquificales</taxon>
        <taxon>Aquificaceae</taxon>
        <taxon>Hydrogenobacter</taxon>
    </lineage>
</organism>
<comment type="cofactor">
    <cofactor evidence="15 17">
        <name>[4Fe-4S] cluster</name>
        <dbReference type="ChEBI" id="CHEBI:49883"/>
    </cofactor>
    <text evidence="15 17">Binds 1 [4Fe-4S] cluster. The cluster is coordinated with 3 cysteines and an exchangeable S-adenosyl-L-methionine.</text>
</comment>
<dbReference type="AlphaFoldDB" id="A0A285NPY0"/>
<dbReference type="FunFam" id="1.10.10.920:FF:000001">
    <property type="entry name" value="Coproporphyrinogen-III oxidase"/>
    <property type="match status" value="1"/>
</dbReference>
<dbReference type="CDD" id="cd01335">
    <property type="entry name" value="Radical_SAM"/>
    <property type="match status" value="1"/>
</dbReference>
<dbReference type="InterPro" id="IPR007197">
    <property type="entry name" value="rSAM"/>
</dbReference>
<feature type="binding site" evidence="16">
    <location>
        <position position="184"/>
    </location>
    <ligand>
        <name>S-adenosyl-L-methionine</name>
        <dbReference type="ChEBI" id="CHEBI:59789"/>
        <label>2</label>
    </ligand>
</feature>
<keyword evidence="12 15" id="KW-0627">Porphyrin biosynthesis</keyword>
<comment type="catalytic activity">
    <reaction evidence="14 15">
        <text>coproporphyrinogen III + 2 S-adenosyl-L-methionine = protoporphyrinogen IX + 2 5'-deoxyadenosine + 2 L-methionine + 2 CO2</text>
        <dbReference type="Rhea" id="RHEA:15425"/>
        <dbReference type="ChEBI" id="CHEBI:16526"/>
        <dbReference type="ChEBI" id="CHEBI:17319"/>
        <dbReference type="ChEBI" id="CHEBI:57307"/>
        <dbReference type="ChEBI" id="CHEBI:57309"/>
        <dbReference type="ChEBI" id="CHEBI:57844"/>
        <dbReference type="ChEBI" id="CHEBI:59789"/>
        <dbReference type="EC" id="1.3.98.3"/>
    </reaction>
</comment>
<evidence type="ECO:0000256" key="14">
    <source>
        <dbReference type="ARBA" id="ARBA00048321"/>
    </source>
</evidence>
<evidence type="ECO:0000256" key="11">
    <source>
        <dbReference type="ARBA" id="ARBA00023014"/>
    </source>
</evidence>
<evidence type="ECO:0000256" key="4">
    <source>
        <dbReference type="ARBA" id="ARBA00011245"/>
    </source>
</evidence>
<feature type="binding site" evidence="16">
    <location>
        <begin position="67"/>
        <end position="69"/>
    </location>
    <ligand>
        <name>S-adenosyl-L-methionine</name>
        <dbReference type="ChEBI" id="CHEBI:59789"/>
        <label>2</label>
    </ligand>
</feature>
<feature type="binding site" evidence="16">
    <location>
        <position position="329"/>
    </location>
    <ligand>
        <name>S-adenosyl-L-methionine</name>
        <dbReference type="ChEBI" id="CHEBI:59789"/>
        <label>1</label>
    </ligand>
</feature>
<evidence type="ECO:0000256" key="6">
    <source>
        <dbReference type="ARBA" id="ARBA00022490"/>
    </source>
</evidence>
<dbReference type="PANTHER" id="PTHR13932">
    <property type="entry name" value="COPROPORPHYRINIGEN III OXIDASE"/>
    <property type="match status" value="1"/>
</dbReference>
<keyword evidence="10 15" id="KW-0408">Iron</keyword>
<dbReference type="InterPro" id="IPR034505">
    <property type="entry name" value="Coproporphyrinogen-III_oxidase"/>
</dbReference>
<dbReference type="SFLD" id="SFLDS00029">
    <property type="entry name" value="Radical_SAM"/>
    <property type="match status" value="1"/>
</dbReference>
<dbReference type="OrthoDB" id="9808022at2"/>
<feature type="binding site" evidence="16">
    <location>
        <position position="243"/>
    </location>
    <ligand>
        <name>S-adenosyl-L-methionine</name>
        <dbReference type="ChEBI" id="CHEBI:59789"/>
        <label>2</label>
    </ligand>
</feature>
<keyword evidence="7 15" id="KW-0949">S-adenosyl-L-methionine</keyword>
<dbReference type="Pfam" id="PF06969">
    <property type="entry name" value="HemN_C"/>
    <property type="match status" value="1"/>
</dbReference>
<dbReference type="Gene3D" id="1.10.10.920">
    <property type="match status" value="1"/>
</dbReference>
<dbReference type="InterPro" id="IPR010723">
    <property type="entry name" value="HemN_C"/>
</dbReference>
<comment type="function">
    <text evidence="13">Involved in the heme biosynthesis. Catalyzes the anaerobic oxidative decarboxylation of propionate groups of rings A and B of coproporphyrinogen III to yield the vinyl groups in protoporphyrinogen IX.</text>
</comment>
<dbReference type="GO" id="GO:0004109">
    <property type="term" value="F:coproporphyrinogen oxidase activity"/>
    <property type="evidence" value="ECO:0007669"/>
    <property type="project" value="InterPro"/>
</dbReference>
<dbReference type="NCBIfam" id="TIGR00538">
    <property type="entry name" value="hemN"/>
    <property type="match status" value="1"/>
</dbReference>
<dbReference type="SFLD" id="SFLDG01065">
    <property type="entry name" value="anaerobic_coproporphyrinogen-I"/>
    <property type="match status" value="1"/>
</dbReference>
<dbReference type="UniPathway" id="UPA00251">
    <property type="reaction ID" value="UER00323"/>
</dbReference>
<dbReference type="Gene3D" id="3.80.30.20">
    <property type="entry name" value="tm_1862 like domain"/>
    <property type="match status" value="1"/>
</dbReference>
<feature type="binding site" evidence="16">
    <location>
        <position position="145"/>
    </location>
    <ligand>
        <name>S-adenosyl-L-methionine</name>
        <dbReference type="ChEBI" id="CHEBI:59789"/>
        <label>1</label>
    </ligand>
</feature>
<dbReference type="InterPro" id="IPR006638">
    <property type="entry name" value="Elp3/MiaA/NifB-like_rSAM"/>
</dbReference>
<evidence type="ECO:0000256" key="2">
    <source>
        <dbReference type="ARBA" id="ARBA00004785"/>
    </source>
</evidence>
<sequence length="456" mass="53443">MRTVFSAELIRKYDKPGPRYTSYPPATEFHEGVKEEEYKKKLLESNERGRDLSLYFHIPFCESACWFCGCNVIISHRKDVSRRYLDYLFREMDTLKTYIDPSRRVVQLHWGGGTPNFLTNQEIRELFSKIQDTFNIDPSAEISVEIDPRYLSEGQLETFRELGFNRISMGLQDLDPQVQEAINRVQPESLMKDVMRKLRDLGFESINIDLIYGLPYQTPEKFKTTIEKTIALDPDRVAVFNFAYVPWIKPLQRKIDPSTLPPPEDKLYILEMTVDMFQSAGYVFIGMDHFAKPNDELAVAQREGTLWRNFQGYTTKKGVDLIGVGATSIGMLYDGYFQNYKTIRDYYMAIDAGKLPIMRGYLLTYEDIIRREVIMDLMCNFQCSFKKIEDMFGISFEEHFEKELEKLKAMESDGLLEVKDRKIQIKPEGRLLIRNIAMVFDEHIRNKKELRFSRTI</sequence>
<dbReference type="SUPFAM" id="SSF102114">
    <property type="entry name" value="Radical SAM enzymes"/>
    <property type="match status" value="1"/>
</dbReference>
<dbReference type="InterPro" id="IPR004558">
    <property type="entry name" value="Coprogen_oxidase_HemN"/>
</dbReference>
<proteinExistence type="inferred from homology"/>
<feature type="binding site" evidence="16">
    <location>
        <position position="112"/>
    </location>
    <ligand>
        <name>S-adenosyl-L-methionine</name>
        <dbReference type="ChEBI" id="CHEBI:59789"/>
        <label>1</label>
    </ligand>
</feature>
<dbReference type="GO" id="GO:0051539">
    <property type="term" value="F:4 iron, 4 sulfur cluster binding"/>
    <property type="evidence" value="ECO:0007669"/>
    <property type="project" value="UniProtKB-KW"/>
</dbReference>
<gene>
    <name evidence="19" type="ORF">SAMN06265353_0118</name>
</gene>
<evidence type="ECO:0000256" key="13">
    <source>
        <dbReference type="ARBA" id="ARBA00024295"/>
    </source>
</evidence>
<evidence type="ECO:0000256" key="16">
    <source>
        <dbReference type="PIRSR" id="PIRSR000167-1"/>
    </source>
</evidence>
<reference evidence="20" key="1">
    <citation type="submission" date="2017-09" db="EMBL/GenBank/DDBJ databases">
        <authorList>
            <person name="Varghese N."/>
            <person name="Submissions S."/>
        </authorList>
    </citation>
    <scope>NUCLEOTIDE SEQUENCE [LARGE SCALE GENOMIC DNA]</scope>
    <source>
        <strain evidence="20">DSM 2913</strain>
    </source>
</reference>
<evidence type="ECO:0000256" key="8">
    <source>
        <dbReference type="ARBA" id="ARBA00022723"/>
    </source>
</evidence>
<feature type="binding site" evidence="16">
    <location>
        <position position="172"/>
    </location>
    <ligand>
        <name>S-adenosyl-L-methionine</name>
        <dbReference type="ChEBI" id="CHEBI:59789"/>
        <label>2</label>
    </ligand>
</feature>
<evidence type="ECO:0000256" key="10">
    <source>
        <dbReference type="ARBA" id="ARBA00023004"/>
    </source>
</evidence>
<dbReference type="GO" id="GO:0005737">
    <property type="term" value="C:cytoplasm"/>
    <property type="evidence" value="ECO:0007669"/>
    <property type="project" value="UniProtKB-SubCell"/>
</dbReference>
<keyword evidence="11 15" id="KW-0411">Iron-sulfur</keyword>
<comment type="similarity">
    <text evidence="3 15">Belongs to the anaerobic coproporphyrinogen-III oxidase family.</text>
</comment>
<comment type="subunit">
    <text evidence="4">Monomer.</text>
</comment>
<evidence type="ECO:0000256" key="12">
    <source>
        <dbReference type="ARBA" id="ARBA00023244"/>
    </source>
</evidence>
<evidence type="ECO:0000256" key="3">
    <source>
        <dbReference type="ARBA" id="ARBA00005493"/>
    </source>
</evidence>
<feature type="binding site" evidence="17">
    <location>
        <position position="68"/>
    </location>
    <ligand>
        <name>[4Fe-4S] cluster</name>
        <dbReference type="ChEBI" id="CHEBI:49883"/>
        <note>4Fe-4S-S-AdoMet</note>
    </ligand>
</feature>
<dbReference type="Proteomes" id="UP000218627">
    <property type="component" value="Unassembled WGS sequence"/>
</dbReference>
<protein>
    <recommendedName>
        <fullName evidence="15">Coproporphyrinogen-III oxidase</fullName>
        <ecNumber evidence="15">1.3.98.3</ecNumber>
    </recommendedName>
</protein>
<evidence type="ECO:0000256" key="17">
    <source>
        <dbReference type="PIRSR" id="PIRSR000167-2"/>
    </source>
</evidence>
<comment type="subcellular location">
    <subcellularLocation>
        <location evidence="1 15">Cytoplasm</location>
    </subcellularLocation>
</comment>
<dbReference type="GO" id="GO:0046872">
    <property type="term" value="F:metal ion binding"/>
    <property type="evidence" value="ECO:0007669"/>
    <property type="project" value="UniProtKB-KW"/>
</dbReference>
<evidence type="ECO:0000256" key="1">
    <source>
        <dbReference type="ARBA" id="ARBA00004496"/>
    </source>
</evidence>
<dbReference type="FunFam" id="3.80.30.20:FF:000012">
    <property type="entry name" value="Coproporphyrinogen-III oxidase"/>
    <property type="match status" value="1"/>
</dbReference>
<feature type="binding site" evidence="16">
    <location>
        <position position="209"/>
    </location>
    <ligand>
        <name>S-adenosyl-L-methionine</name>
        <dbReference type="ChEBI" id="CHEBI:59789"/>
        <label>2</label>
    </ligand>
</feature>
<dbReference type="PANTHER" id="PTHR13932:SF6">
    <property type="entry name" value="OXYGEN-INDEPENDENT COPROPORPHYRINOGEN III OXIDASE"/>
    <property type="match status" value="1"/>
</dbReference>
<comment type="pathway">
    <text evidence="2 15">Porphyrin-containing compound metabolism; protoporphyrin-IX biosynthesis; protoporphyrinogen-IX from coproporphyrinogen-III (AdoMet route): step 1/1.</text>
</comment>
<dbReference type="InterPro" id="IPR058240">
    <property type="entry name" value="rSAM_sf"/>
</dbReference>
<name>A0A285NPY0_9AQUI</name>